<evidence type="ECO:0000313" key="2">
    <source>
        <dbReference type="EMBL" id="WZK90745.1"/>
    </source>
</evidence>
<organism evidence="2 3">
    <name type="scientific">Aliisedimentitalea scapharcae</name>
    <dbReference type="NCBI Taxonomy" id="1524259"/>
    <lineage>
        <taxon>Bacteria</taxon>
        <taxon>Pseudomonadati</taxon>
        <taxon>Pseudomonadota</taxon>
        <taxon>Alphaproteobacteria</taxon>
        <taxon>Rhodobacterales</taxon>
        <taxon>Roseobacteraceae</taxon>
        <taxon>Aliisedimentitalea</taxon>
    </lineage>
</organism>
<evidence type="ECO:0000313" key="3">
    <source>
        <dbReference type="Proteomes" id="UP001623232"/>
    </source>
</evidence>
<protein>
    <submittedName>
        <fullName evidence="2">Porin</fullName>
    </submittedName>
</protein>
<sequence length="367" mass="39288">MTNVFKISSVAVALSALVAGPAAAEMKYDNGSGGSVLLYGQLSPAYVWVDDGVSTYSNLVDNGHSNSRVGLWVTQPVGQDTFTFNFETALGLRQSFAVSQNFTPKGVNWSRTFLRKIDFAYNSDQYGKVSFGLGSMATDGIAESDFGGTGMALYNGIGDAAGAFRFQPVSGIGATVPIGTVTASLDGGRRGRVRYDTPEFNGFRVAVAAGTEVLLANDDDFYDIALRYRTDVGTAKFKGGFGWSRRVRNGVNRDNTVGSMALELQSGLNFAVAAGNRHGGGDYTYGKIGYNANWISAGQTSLGIDYYDGNDFLVGGSSSGAMGIAIQQKIDRINTEVYMGYRTYELNDTATVYHDIDSLIVGARWKF</sequence>
<proteinExistence type="predicted"/>
<keyword evidence="3" id="KW-1185">Reference proteome</keyword>
<dbReference type="SUPFAM" id="SSF56935">
    <property type="entry name" value="Porins"/>
    <property type="match status" value="1"/>
</dbReference>
<evidence type="ECO:0000256" key="1">
    <source>
        <dbReference type="SAM" id="SignalP"/>
    </source>
</evidence>
<feature type="signal peptide" evidence="1">
    <location>
        <begin position="1"/>
        <end position="24"/>
    </location>
</feature>
<keyword evidence="1" id="KW-0732">Signal</keyword>
<accession>A0ABZ2XXA7</accession>
<feature type="chain" id="PRO_5045428200" evidence="1">
    <location>
        <begin position="25"/>
        <end position="367"/>
    </location>
</feature>
<dbReference type="Proteomes" id="UP001623232">
    <property type="component" value="Chromosome"/>
</dbReference>
<gene>
    <name evidence="2" type="ORF">QEZ52_09410</name>
</gene>
<dbReference type="EMBL" id="CP123584">
    <property type="protein sequence ID" value="WZK90745.1"/>
    <property type="molecule type" value="Genomic_DNA"/>
</dbReference>
<dbReference type="RefSeq" id="WP_406649790.1">
    <property type="nucleotide sequence ID" value="NZ_CP123584.1"/>
</dbReference>
<name>A0ABZ2XXA7_9RHOB</name>
<reference evidence="2 3" key="1">
    <citation type="submission" date="2023-04" db="EMBL/GenBank/DDBJ databases">
        <title>Complete genome sequence of Alisedimentitalea scapharcae.</title>
        <authorList>
            <person name="Rong J.-C."/>
            <person name="Yi M.-L."/>
            <person name="Zhao Q."/>
        </authorList>
    </citation>
    <scope>NUCLEOTIDE SEQUENCE [LARGE SCALE GENOMIC DNA]</scope>
    <source>
        <strain evidence="2 3">KCTC 42119</strain>
    </source>
</reference>